<dbReference type="Proteomes" id="UP000664032">
    <property type="component" value="Unassembled WGS sequence"/>
</dbReference>
<organism evidence="1 2">
    <name type="scientific">Psilocybe cubensis</name>
    <name type="common">Psychedelic mushroom</name>
    <name type="synonym">Stropharia cubensis</name>
    <dbReference type="NCBI Taxonomy" id="181762"/>
    <lineage>
        <taxon>Eukaryota</taxon>
        <taxon>Fungi</taxon>
        <taxon>Dikarya</taxon>
        <taxon>Basidiomycota</taxon>
        <taxon>Agaricomycotina</taxon>
        <taxon>Agaricomycetes</taxon>
        <taxon>Agaricomycetidae</taxon>
        <taxon>Agaricales</taxon>
        <taxon>Agaricineae</taxon>
        <taxon>Strophariaceae</taxon>
        <taxon>Psilocybe</taxon>
    </lineage>
</organism>
<comment type="caution">
    <text evidence="1">The sequence shown here is derived from an EMBL/GenBank/DDBJ whole genome shotgun (WGS) entry which is preliminary data.</text>
</comment>
<keyword evidence="2" id="KW-1185">Reference proteome</keyword>
<sequence length="676" mass="76868">MAMRYVRDLCRNGSSGFCLASAVVFLHDIDCDACDDAMQAGLFSATVTSFTVESYQWLQQQPEDEMVQILSHMSAQLKNIQNSSAIPPYAVTQFSVSPSDVRINILWFSSLIVSMATVLIGILCMQWLQEFGRDAARSHKDAIAIRQMRYEGLYKWKVPMILSLLPLLLQLSLVLFFAGVLELLWARNRAVAICITVVVGLVFLVLVLTTVLPALQSRFTMDPFLKVGQCPYKSPQSWAFYRMTLSISRLYKFTVTCSAKLVLCIRNNVHAKAIDPEEEPHDSEPMSSVGLSHFNRVASEDLDRNWCDYDVRWRLMRDATFLDEDTGEPAEFQDGDDIIHGLKWIDQMFSEDLDSVYYVFHCLLDLGSAQAAQLVGELDEEVAYLPRLLFPTDSRPSLYADSPISDFQVREHIFVVFLWLHRHIHPSLHEPYLECTIRLMNSSSQCVPRLALRQCDNDLQGVSRETVYQLFTSLKLVVSRCSITEEQGSDIWAFLRDIYSSHPTLDDPIIPLTFDIFEQFQIWLRPIHRVPFGTHYRNRVETCAVGLTRVFASTNGDSLETLRQLTFFHKLEKLVLDLNTIIPSLLSKSAILRGLSKRRWPDLISRLCVANLQQEESSLLVSVSPPRTPLNQEILYPLPGVDAVLSRLEAMETAFIVPEHLTHEVVQSGAFVTDPN</sequence>
<name>A0ACB8HAQ1_PSICU</name>
<evidence type="ECO:0000313" key="1">
    <source>
        <dbReference type="EMBL" id="KAH9484815.1"/>
    </source>
</evidence>
<protein>
    <submittedName>
        <fullName evidence="1">Uncharacterized protein</fullName>
    </submittedName>
</protein>
<proteinExistence type="predicted"/>
<dbReference type="EMBL" id="JAFIQS020000002">
    <property type="protein sequence ID" value="KAH9484815.1"/>
    <property type="molecule type" value="Genomic_DNA"/>
</dbReference>
<accession>A0ACB8HAQ1</accession>
<gene>
    <name evidence="1" type="ORF">JR316_0001717</name>
</gene>
<reference evidence="1" key="1">
    <citation type="submission" date="2021-10" db="EMBL/GenBank/DDBJ databases">
        <title>Psilocybe cubensis genome.</title>
        <authorList>
            <person name="Mckernan K.J."/>
            <person name="Crawford S."/>
            <person name="Trippe A."/>
            <person name="Kane L.T."/>
            <person name="Mclaughlin S."/>
        </authorList>
    </citation>
    <scope>NUCLEOTIDE SEQUENCE</scope>
    <source>
        <strain evidence="1">MGC-MH-2018</strain>
    </source>
</reference>
<evidence type="ECO:0000313" key="2">
    <source>
        <dbReference type="Proteomes" id="UP000664032"/>
    </source>
</evidence>